<sequence length="50" mass="6028">MALEKAFISNKNKMNPKHIAYHQPYEYGKYEVTTAEQGTVFYKNRLRRVY</sequence>
<name>A0A6P1THN7_9FIRM</name>
<evidence type="ECO:0000313" key="1">
    <source>
        <dbReference type="EMBL" id="QHQ59599.1"/>
    </source>
</evidence>
<reference evidence="1 2" key="1">
    <citation type="submission" date="2020-01" db="EMBL/GenBank/DDBJ databases">
        <title>Genome analysis of Anaerocolumna sp. CBA3638.</title>
        <authorList>
            <person name="Kim J."/>
            <person name="Roh S.W."/>
        </authorList>
    </citation>
    <scope>NUCLEOTIDE SEQUENCE [LARGE SCALE GENOMIC DNA]</scope>
    <source>
        <strain evidence="1 2">CBA3638</strain>
    </source>
</reference>
<accession>A0A6P1THN7</accession>
<organism evidence="1 2">
    <name type="scientific">Anaerocolumna sedimenticola</name>
    <dbReference type="NCBI Taxonomy" id="2696063"/>
    <lineage>
        <taxon>Bacteria</taxon>
        <taxon>Bacillati</taxon>
        <taxon>Bacillota</taxon>
        <taxon>Clostridia</taxon>
        <taxon>Lachnospirales</taxon>
        <taxon>Lachnospiraceae</taxon>
        <taxon>Anaerocolumna</taxon>
    </lineage>
</organism>
<evidence type="ECO:0000313" key="2">
    <source>
        <dbReference type="Proteomes" id="UP000464314"/>
    </source>
</evidence>
<dbReference type="Proteomes" id="UP000464314">
    <property type="component" value="Chromosome"/>
</dbReference>
<dbReference type="EMBL" id="CP048000">
    <property type="protein sequence ID" value="QHQ59599.1"/>
    <property type="molecule type" value="Genomic_DNA"/>
</dbReference>
<dbReference type="KEGG" id="anr:Ana3638_01280"/>
<gene>
    <name evidence="1" type="ORF">Ana3638_01280</name>
</gene>
<protein>
    <submittedName>
        <fullName evidence="1">Uncharacterized protein</fullName>
    </submittedName>
</protein>
<keyword evidence="2" id="KW-1185">Reference proteome</keyword>
<proteinExistence type="predicted"/>
<dbReference type="RefSeq" id="WP_161836326.1">
    <property type="nucleotide sequence ID" value="NZ_CP048000.1"/>
</dbReference>
<dbReference type="AlphaFoldDB" id="A0A6P1THN7"/>